<proteinExistence type="predicted"/>
<gene>
    <name evidence="2" type="ORF">MERR_LOCUS7995</name>
</gene>
<protein>
    <recommendedName>
        <fullName evidence="1">Poor homologous synapsis 1 PH domain-containing protein</fullName>
    </recommendedName>
</protein>
<dbReference type="InterPro" id="IPR057619">
    <property type="entry name" value="PH_PHS1"/>
</dbReference>
<evidence type="ECO:0000313" key="3">
    <source>
        <dbReference type="Proteomes" id="UP000467841"/>
    </source>
</evidence>
<comment type="caution">
    <text evidence="2">The sequence shown here is derived from an EMBL/GenBank/DDBJ whole genome shotgun (WGS) entry which is preliminary data.</text>
</comment>
<dbReference type="AlphaFoldDB" id="A0A6D2HX50"/>
<evidence type="ECO:0000259" key="1">
    <source>
        <dbReference type="Pfam" id="PF25349"/>
    </source>
</evidence>
<dbReference type="OrthoDB" id="1864854at2759"/>
<keyword evidence="3" id="KW-1185">Reference proteome</keyword>
<feature type="domain" description="Poor homologous synapsis 1 PH" evidence="1">
    <location>
        <begin position="25"/>
        <end position="134"/>
    </location>
</feature>
<name>A0A6D2HX50_9BRAS</name>
<sequence>MAGSLTASTHQQHHRGNAEASEISRWVIGFARFVPYPSVPSPYPGLVHLGKRELKPSPDGTWLSTSSSTVSLQLADDVNRSDVILSVDLGGVVLEEHYISKLNFSWPQMSCVSGFPPRGSRAIFVSYTDSENEMSCVSGFPPRGSRAIFVSYTDSENEIQKFALRFSTCDAAVTFVAALKEKLKGSEEAGNQKSDTRSEISFQSNEIVCRATEEEPNMVRTLE</sequence>
<dbReference type="EMBL" id="CACVBM020000555">
    <property type="protein sequence ID" value="CAA7020760.1"/>
    <property type="molecule type" value="Genomic_DNA"/>
</dbReference>
<reference evidence="2" key="1">
    <citation type="submission" date="2020-01" db="EMBL/GenBank/DDBJ databases">
        <authorList>
            <person name="Mishra B."/>
        </authorList>
    </citation>
    <scope>NUCLEOTIDE SEQUENCE [LARGE SCALE GENOMIC DNA]</scope>
</reference>
<organism evidence="2 3">
    <name type="scientific">Microthlaspi erraticum</name>
    <dbReference type="NCBI Taxonomy" id="1685480"/>
    <lineage>
        <taxon>Eukaryota</taxon>
        <taxon>Viridiplantae</taxon>
        <taxon>Streptophyta</taxon>
        <taxon>Embryophyta</taxon>
        <taxon>Tracheophyta</taxon>
        <taxon>Spermatophyta</taxon>
        <taxon>Magnoliopsida</taxon>
        <taxon>eudicotyledons</taxon>
        <taxon>Gunneridae</taxon>
        <taxon>Pentapetalae</taxon>
        <taxon>rosids</taxon>
        <taxon>malvids</taxon>
        <taxon>Brassicales</taxon>
        <taxon>Brassicaceae</taxon>
        <taxon>Coluteocarpeae</taxon>
        <taxon>Microthlaspi</taxon>
    </lineage>
</organism>
<dbReference type="Proteomes" id="UP000467841">
    <property type="component" value="Unassembled WGS sequence"/>
</dbReference>
<evidence type="ECO:0000313" key="2">
    <source>
        <dbReference type="EMBL" id="CAA7020760.1"/>
    </source>
</evidence>
<accession>A0A6D2HX50</accession>
<dbReference type="Pfam" id="PF25349">
    <property type="entry name" value="PH_PHS1"/>
    <property type="match status" value="1"/>
</dbReference>